<comment type="function">
    <text evidence="9">Catalyzes the two-step NADP-dependent conversion of GDP-4-dehydro-6-deoxy-D-mannose to GDP-fucose, involving an epimerase and a reductase reaction.</text>
</comment>
<evidence type="ECO:0000256" key="1">
    <source>
        <dbReference type="ARBA" id="ARBA00004883"/>
    </source>
</evidence>
<reference evidence="11 12" key="1">
    <citation type="submission" date="2018-09" db="EMBL/GenBank/DDBJ databases">
        <title>Novel species of Cryobacterium.</title>
        <authorList>
            <person name="Liu Q."/>
            <person name="Xin Y.-H."/>
        </authorList>
    </citation>
    <scope>NUCLEOTIDE SEQUENCE [LARGE SCALE GENOMIC DNA]</scope>
    <source>
        <strain evidence="11 12">Hh39</strain>
    </source>
</reference>
<dbReference type="EC" id="1.1.1.271" evidence="3 9"/>
<keyword evidence="4 9" id="KW-0521">NADP</keyword>
<keyword evidence="6 9" id="KW-0413">Isomerase</keyword>
<feature type="binding site" evidence="9">
    <location>
        <begin position="183"/>
        <end position="186"/>
    </location>
    <ligand>
        <name>NADP(+)</name>
        <dbReference type="ChEBI" id="CHEBI:58349"/>
    </ligand>
</feature>
<evidence type="ECO:0000313" key="12">
    <source>
        <dbReference type="Proteomes" id="UP000272015"/>
    </source>
</evidence>
<evidence type="ECO:0000259" key="10">
    <source>
        <dbReference type="Pfam" id="PF01370"/>
    </source>
</evidence>
<dbReference type="PANTHER" id="PTHR43238">
    <property type="entry name" value="GDP-L-FUCOSE SYNTHASE"/>
    <property type="match status" value="1"/>
</dbReference>
<feature type="binding site" evidence="9">
    <location>
        <begin position="30"/>
        <end position="36"/>
    </location>
    <ligand>
        <name>NADP(+)</name>
        <dbReference type="ChEBI" id="CHEBI:58349"/>
    </ligand>
</feature>
<comment type="caution">
    <text evidence="11">The sequence shown here is derived from an EMBL/GenBank/DDBJ whole genome shotgun (WGS) entry which is preliminary data.</text>
</comment>
<dbReference type="HAMAP" id="MF_00956">
    <property type="entry name" value="GDP_fucose_synth"/>
    <property type="match status" value="1"/>
</dbReference>
<dbReference type="EMBL" id="QZVS01000060">
    <property type="protein sequence ID" value="RJT90469.1"/>
    <property type="molecule type" value="Genomic_DNA"/>
</dbReference>
<evidence type="ECO:0000256" key="5">
    <source>
        <dbReference type="ARBA" id="ARBA00023002"/>
    </source>
</evidence>
<comment type="pathway">
    <text evidence="1 9">Nucleotide-sugar biosynthesis; GDP-L-fucose biosynthesis via de novo pathway; GDP-L-fucose from GDP-alpha-D-mannose: step 2/2.</text>
</comment>
<feature type="binding site" evidence="9">
    <location>
        <position position="222"/>
    </location>
    <ligand>
        <name>substrate</name>
    </ligand>
</feature>
<keyword evidence="5 9" id="KW-0560">Oxidoreductase</keyword>
<dbReference type="GO" id="GO:0070401">
    <property type="term" value="F:NADP+ binding"/>
    <property type="evidence" value="ECO:0007669"/>
    <property type="project" value="UniProtKB-UniRule"/>
</dbReference>
<organism evidence="11 12">
    <name type="scientific">Cryobacterium melibiosiphilum</name>
    <dbReference type="NCBI Taxonomy" id="995039"/>
    <lineage>
        <taxon>Bacteria</taxon>
        <taxon>Bacillati</taxon>
        <taxon>Actinomycetota</taxon>
        <taxon>Actinomycetes</taxon>
        <taxon>Micrococcales</taxon>
        <taxon>Microbacteriaceae</taxon>
        <taxon>Cryobacterium</taxon>
    </lineage>
</organism>
<accession>A0A3A5MRM2</accession>
<dbReference type="InterPro" id="IPR001509">
    <property type="entry name" value="Epimerase_deHydtase"/>
</dbReference>
<dbReference type="FunFam" id="3.40.50.720:FF:000101">
    <property type="entry name" value="GDP-L-fucose synthase"/>
    <property type="match status" value="1"/>
</dbReference>
<dbReference type="OrthoDB" id="9811425at2"/>
<feature type="binding site" evidence="9">
    <location>
        <position position="289"/>
    </location>
    <ligand>
        <name>substrate</name>
    </ligand>
</feature>
<dbReference type="Proteomes" id="UP000272015">
    <property type="component" value="Unassembled WGS sequence"/>
</dbReference>
<dbReference type="InterPro" id="IPR036291">
    <property type="entry name" value="NAD(P)-bd_dom_sf"/>
</dbReference>
<feature type="binding site" evidence="9">
    <location>
        <begin position="125"/>
        <end position="128"/>
    </location>
    <ligand>
        <name>NADP(+)</name>
        <dbReference type="ChEBI" id="CHEBI:58349"/>
    </ligand>
</feature>
<dbReference type="PANTHER" id="PTHR43238:SF1">
    <property type="entry name" value="GDP-L-FUCOSE SYNTHASE"/>
    <property type="match status" value="1"/>
</dbReference>
<evidence type="ECO:0000256" key="4">
    <source>
        <dbReference type="ARBA" id="ARBA00022857"/>
    </source>
</evidence>
<dbReference type="Pfam" id="PF01370">
    <property type="entry name" value="Epimerase"/>
    <property type="match status" value="1"/>
</dbReference>
<dbReference type="Gene3D" id="3.90.25.10">
    <property type="entry name" value="UDP-galactose 4-epimerase, domain 1"/>
    <property type="match status" value="1"/>
</dbReference>
<protein>
    <recommendedName>
        <fullName evidence="3 9">GDP-L-fucose synthase</fullName>
        <ecNumber evidence="3 9">1.1.1.271</ecNumber>
    </recommendedName>
    <alternativeName>
        <fullName evidence="9">GDP-4-keto-6-deoxy-D-mannose-3,5-epimerase-4-reductase</fullName>
    </alternativeName>
</protein>
<dbReference type="CDD" id="cd05239">
    <property type="entry name" value="GDP_FS_SDR_e"/>
    <property type="match status" value="1"/>
</dbReference>
<feature type="binding site" evidence="9">
    <location>
        <position position="199"/>
    </location>
    <ligand>
        <name>NADP(+)</name>
        <dbReference type="ChEBI" id="CHEBI:58349"/>
    </ligand>
</feature>
<dbReference type="AlphaFoldDB" id="A0A3A5MRM2"/>
<dbReference type="GO" id="GO:0042351">
    <property type="term" value="P:'de novo' GDP-L-fucose biosynthetic process"/>
    <property type="evidence" value="ECO:0007669"/>
    <property type="project" value="UniProtKB-UniRule"/>
</dbReference>
<proteinExistence type="inferred from homology"/>
<feature type="site" description="Important for catalytic activity" evidence="9">
    <location>
        <position position="127"/>
    </location>
</feature>
<evidence type="ECO:0000256" key="8">
    <source>
        <dbReference type="ARBA" id="ARBA00051935"/>
    </source>
</evidence>
<feature type="domain" description="NAD-dependent epimerase/dehydratase" evidence="10">
    <location>
        <begin position="27"/>
        <end position="257"/>
    </location>
</feature>
<evidence type="ECO:0000313" key="11">
    <source>
        <dbReference type="EMBL" id="RJT90469.1"/>
    </source>
</evidence>
<dbReference type="GO" id="GO:0050577">
    <property type="term" value="F:GDP-L-fucose synthase activity"/>
    <property type="evidence" value="ECO:0007669"/>
    <property type="project" value="UniProtKB-UniRule"/>
</dbReference>
<evidence type="ECO:0000256" key="9">
    <source>
        <dbReference type="HAMAP-Rule" id="MF_00956"/>
    </source>
</evidence>
<name>A0A3A5MRM2_9MICO</name>
<keyword evidence="12" id="KW-1185">Reference proteome</keyword>
<dbReference type="GO" id="GO:0016853">
    <property type="term" value="F:isomerase activity"/>
    <property type="evidence" value="ECO:0007669"/>
    <property type="project" value="UniProtKB-KW"/>
</dbReference>
<comment type="catalytic activity">
    <reaction evidence="8 9">
        <text>GDP-beta-L-fucose + NADP(+) = GDP-4-dehydro-alpha-D-rhamnose + NADPH + H(+)</text>
        <dbReference type="Rhea" id="RHEA:18885"/>
        <dbReference type="ChEBI" id="CHEBI:15378"/>
        <dbReference type="ChEBI" id="CHEBI:57273"/>
        <dbReference type="ChEBI" id="CHEBI:57783"/>
        <dbReference type="ChEBI" id="CHEBI:57964"/>
        <dbReference type="ChEBI" id="CHEBI:58349"/>
        <dbReference type="EC" id="1.1.1.271"/>
    </reaction>
</comment>
<dbReference type="SUPFAM" id="SSF51735">
    <property type="entry name" value="NAD(P)-binding Rossmann-fold domains"/>
    <property type="match status" value="1"/>
</dbReference>
<evidence type="ECO:0000256" key="2">
    <source>
        <dbReference type="ARBA" id="ARBA00005959"/>
    </source>
</evidence>
<dbReference type="UniPathway" id="UPA00128">
    <property type="reaction ID" value="UER00191"/>
</dbReference>
<gene>
    <name evidence="9" type="primary">fcl</name>
    <name evidence="11" type="ORF">D6T64_04035</name>
</gene>
<comment type="similarity">
    <text evidence="2 9">Belongs to the NAD(P)-dependent epimerase/dehydratase family. Fucose synthase subfamily.</text>
</comment>
<feature type="binding site" evidence="9">
    <location>
        <position position="229"/>
    </location>
    <ligand>
        <name>substrate</name>
    </ligand>
</feature>
<feature type="site" description="Important for catalytic activity" evidence="9">
    <location>
        <position position="129"/>
    </location>
</feature>
<dbReference type="InterPro" id="IPR028614">
    <property type="entry name" value="GDP_fucose/colitose_synth"/>
</dbReference>
<feature type="binding site" evidence="9">
    <location>
        <position position="160"/>
    </location>
    <ligand>
        <name>NADP(+)</name>
        <dbReference type="ChEBI" id="CHEBI:58349"/>
    </ligand>
</feature>
<evidence type="ECO:0000256" key="7">
    <source>
        <dbReference type="ARBA" id="ARBA00023268"/>
    </source>
</evidence>
<feature type="active site" description="Proton donor/acceptor" evidence="9">
    <location>
        <position position="156"/>
    </location>
</feature>
<evidence type="ECO:0000256" key="6">
    <source>
        <dbReference type="ARBA" id="ARBA00023235"/>
    </source>
</evidence>
<sequence length="332" mass="36271">MGHEVTVDARDQVEFTPAALDRDGRFYVAGHRGLVGSAIWRRLQGEGFTDLVGRTSAELDLKDRDAVFAFFGSVRPRYVVLAAAKVGGILANNTYPVDFLSDNLRIQVNVLDAALKYGVERLLFLGSSCIYPRLADQPIREDSLLTGHLEPTNDAYAIAKIAGILQIQAVRRQYGLPWISAMPTNLYGPGDNFSPTGSHVLPALIRRYDEAARSGAASVTNWGTGTPRREFLHVDDMADACLHLMEHYDGPEQVNVGTGTDVTIRQIAESIARVVGFSGVTEWDTSKPDGTPQKLLDVSKLAEAGWTAQIGLDEGLASTVDWYRAHADSLRE</sequence>
<evidence type="ECO:0000256" key="3">
    <source>
        <dbReference type="ARBA" id="ARBA00012371"/>
    </source>
</evidence>
<keyword evidence="7 9" id="KW-0511">Multifunctional enzyme</keyword>
<feature type="binding site" evidence="9">
    <location>
        <position position="207"/>
    </location>
    <ligand>
        <name>substrate</name>
    </ligand>
</feature>
<dbReference type="Gene3D" id="3.40.50.720">
    <property type="entry name" value="NAD(P)-binding Rossmann-like Domain"/>
    <property type="match status" value="1"/>
</dbReference>